<evidence type="ECO:0000313" key="2">
    <source>
        <dbReference type="EMBL" id="NFV82306.1"/>
    </source>
</evidence>
<evidence type="ECO:0000259" key="1">
    <source>
        <dbReference type="PROSITE" id="PS50883"/>
    </source>
</evidence>
<dbReference type="InterPro" id="IPR050706">
    <property type="entry name" value="Cyclic-di-GMP_PDE-like"/>
</dbReference>
<dbReference type="SMART" id="SM00052">
    <property type="entry name" value="EAL"/>
    <property type="match status" value="1"/>
</dbReference>
<dbReference type="Gene3D" id="3.20.20.450">
    <property type="entry name" value="EAL domain"/>
    <property type="match status" value="1"/>
</dbReference>
<dbReference type="InterPro" id="IPR001633">
    <property type="entry name" value="EAL_dom"/>
</dbReference>
<proteinExistence type="predicted"/>
<keyword evidence="3" id="KW-1185">Reference proteome</keyword>
<sequence length="381" mass="40871">MTAFAPAHVLVVQVGALSMLDDSMGQHVVDSALSEMDRRLPPLFEAVLMRADKALQLPAIRRGRWGVGFTLRHDEMAESQDEALQVVEHATRQLVHDLANDVFGAATGAKAAVTVCAAPVPQGATPCGSWIDERLSGEGLRRAELEELRNGLRAILDQGGIRTMLQPIVAFDSGTVVGFEALSRGPAGSPLERADRLFDAAARTGLTLELERACAFQALNHAKDLPPSLYLTVNTSAPLLQEPAMRAALARPGVVTEITEHLPLVRASEVLPLLAEIRGGGGRVALDDTGCGFADTEAAEVLRPDVVKLCITIIRSARRDPSVLPEVTETVARFRALRAQVLAEGIETEEERKALSGMNIALAQGWLFGKPAPVGEWLTRI</sequence>
<dbReference type="PANTHER" id="PTHR33121">
    <property type="entry name" value="CYCLIC DI-GMP PHOSPHODIESTERASE PDEF"/>
    <property type="match status" value="1"/>
</dbReference>
<reference evidence="2 3" key="1">
    <citation type="submission" date="2020-02" db="EMBL/GenBank/DDBJ databases">
        <authorList>
            <person name="Dziuba M."/>
            <person name="Kuznetsov B."/>
            <person name="Mardanov A."/>
            <person name="Ravin N."/>
            <person name="Grouzdev D."/>
        </authorList>
    </citation>
    <scope>NUCLEOTIDE SEQUENCE [LARGE SCALE GENOMIC DNA]</scope>
    <source>
        <strain evidence="2 3">SpK</strain>
    </source>
</reference>
<dbReference type="PANTHER" id="PTHR33121:SF76">
    <property type="entry name" value="SIGNALING PROTEIN"/>
    <property type="match status" value="1"/>
</dbReference>
<comment type="caution">
    <text evidence="2">The sequence shown here is derived from an EMBL/GenBank/DDBJ whole genome shotgun (WGS) entry which is preliminary data.</text>
</comment>
<name>A0A7C9UXG1_9PROT</name>
<dbReference type="CDD" id="cd01948">
    <property type="entry name" value="EAL"/>
    <property type="match status" value="1"/>
</dbReference>
<feature type="domain" description="EAL" evidence="1">
    <location>
        <begin position="145"/>
        <end position="381"/>
    </location>
</feature>
<dbReference type="Proteomes" id="UP000480684">
    <property type="component" value="Unassembled WGS sequence"/>
</dbReference>
<organism evidence="2 3">
    <name type="scientific">Magnetospirillum aberrantis SpK</name>
    <dbReference type="NCBI Taxonomy" id="908842"/>
    <lineage>
        <taxon>Bacteria</taxon>
        <taxon>Pseudomonadati</taxon>
        <taxon>Pseudomonadota</taxon>
        <taxon>Alphaproteobacteria</taxon>
        <taxon>Rhodospirillales</taxon>
        <taxon>Rhodospirillaceae</taxon>
        <taxon>Magnetospirillum</taxon>
    </lineage>
</organism>
<dbReference type="EMBL" id="JAAIYP010000047">
    <property type="protein sequence ID" value="NFV82306.1"/>
    <property type="molecule type" value="Genomic_DNA"/>
</dbReference>
<dbReference type="RefSeq" id="WP_163683195.1">
    <property type="nucleotide sequence ID" value="NZ_JAAIYP010000047.1"/>
</dbReference>
<dbReference type="GO" id="GO:0071111">
    <property type="term" value="F:cyclic-guanylate-specific phosphodiesterase activity"/>
    <property type="evidence" value="ECO:0007669"/>
    <property type="project" value="InterPro"/>
</dbReference>
<dbReference type="AlphaFoldDB" id="A0A7C9UXG1"/>
<dbReference type="InterPro" id="IPR035919">
    <property type="entry name" value="EAL_sf"/>
</dbReference>
<evidence type="ECO:0000313" key="3">
    <source>
        <dbReference type="Proteomes" id="UP000480684"/>
    </source>
</evidence>
<gene>
    <name evidence="2" type="ORF">G4223_19520</name>
</gene>
<dbReference type="Pfam" id="PF00563">
    <property type="entry name" value="EAL"/>
    <property type="match status" value="1"/>
</dbReference>
<dbReference type="SUPFAM" id="SSF141868">
    <property type="entry name" value="EAL domain-like"/>
    <property type="match status" value="1"/>
</dbReference>
<protein>
    <submittedName>
        <fullName evidence="2">EAL domain-containing protein</fullName>
    </submittedName>
</protein>
<accession>A0A7C9UXG1</accession>
<dbReference type="PROSITE" id="PS50883">
    <property type="entry name" value="EAL"/>
    <property type="match status" value="1"/>
</dbReference>